<evidence type="ECO:0000256" key="2">
    <source>
        <dbReference type="ARBA" id="ARBA00005441"/>
    </source>
</evidence>
<keyword evidence="6 9" id="KW-1133">Transmembrane helix</keyword>
<dbReference type="GO" id="GO:0033188">
    <property type="term" value="F:sphingomyelin synthase activity"/>
    <property type="evidence" value="ECO:0007669"/>
    <property type="project" value="TreeGrafter"/>
</dbReference>
<accession>A0A8J4F7I2</accession>
<dbReference type="EMBL" id="BNCO01000058">
    <property type="protein sequence ID" value="GIL63458.1"/>
    <property type="molecule type" value="Genomic_DNA"/>
</dbReference>
<keyword evidence="3" id="KW-0808">Transferase</keyword>
<evidence type="ECO:0000256" key="1">
    <source>
        <dbReference type="ARBA" id="ARBA00004141"/>
    </source>
</evidence>
<feature type="transmembrane region" description="Helical" evidence="9">
    <location>
        <begin position="242"/>
        <end position="264"/>
    </location>
</feature>
<evidence type="ECO:0000256" key="7">
    <source>
        <dbReference type="ARBA" id="ARBA00023098"/>
    </source>
</evidence>
<comment type="subcellular location">
    <subcellularLocation>
        <location evidence="1">Membrane</location>
        <topology evidence="1">Multi-pass membrane protein</topology>
    </subcellularLocation>
</comment>
<name>A0A8J4F7I2_9CHLO</name>
<dbReference type="GO" id="GO:0016491">
    <property type="term" value="F:oxidoreductase activity"/>
    <property type="evidence" value="ECO:0007669"/>
    <property type="project" value="InterPro"/>
</dbReference>
<proteinExistence type="inferred from homology"/>
<dbReference type="Pfam" id="PF14360">
    <property type="entry name" value="PAP2_C"/>
    <property type="match status" value="1"/>
</dbReference>
<organism evidence="11 12">
    <name type="scientific">Volvox africanus</name>
    <dbReference type="NCBI Taxonomy" id="51714"/>
    <lineage>
        <taxon>Eukaryota</taxon>
        <taxon>Viridiplantae</taxon>
        <taxon>Chlorophyta</taxon>
        <taxon>core chlorophytes</taxon>
        <taxon>Chlorophyceae</taxon>
        <taxon>CS clade</taxon>
        <taxon>Chlamydomonadales</taxon>
        <taxon>Volvocaceae</taxon>
        <taxon>Volvox</taxon>
    </lineage>
</organism>
<evidence type="ECO:0000313" key="12">
    <source>
        <dbReference type="Proteomes" id="UP000747399"/>
    </source>
</evidence>
<comment type="caution">
    <text evidence="11">The sequence shown here is derived from an EMBL/GenBank/DDBJ whole genome shotgun (WGS) entry which is preliminary data.</text>
</comment>
<comment type="similarity">
    <text evidence="2">Belongs to the sphingomyelin synthase family.</text>
</comment>
<keyword evidence="5" id="KW-0746">Sphingolipid metabolism</keyword>
<evidence type="ECO:0000256" key="8">
    <source>
        <dbReference type="ARBA" id="ARBA00023136"/>
    </source>
</evidence>
<dbReference type="Proteomes" id="UP000747399">
    <property type="component" value="Unassembled WGS sequence"/>
</dbReference>
<reference evidence="11" key="1">
    <citation type="journal article" date="2021" name="Proc. Natl. Acad. Sci. U.S.A.">
        <title>Three genomes in the algal genus Volvox reveal the fate of a haploid sex-determining region after a transition to homothallism.</title>
        <authorList>
            <person name="Yamamoto K."/>
            <person name="Hamaji T."/>
            <person name="Kawai-Toyooka H."/>
            <person name="Matsuzaki R."/>
            <person name="Takahashi F."/>
            <person name="Nishimura Y."/>
            <person name="Kawachi M."/>
            <person name="Noguchi H."/>
            <person name="Minakuchi Y."/>
            <person name="Umen J.G."/>
            <person name="Toyoda A."/>
            <person name="Nozaki H."/>
        </authorList>
    </citation>
    <scope>NUCLEOTIDE SEQUENCE</scope>
    <source>
        <strain evidence="11">NIES-3780</strain>
    </source>
</reference>
<feature type="domain" description="Sphingomyelin synthase-like" evidence="10">
    <location>
        <begin position="299"/>
        <end position="370"/>
    </location>
</feature>
<dbReference type="InterPro" id="IPR025749">
    <property type="entry name" value="Sphingomyelin_synth-like_dom"/>
</dbReference>
<protein>
    <recommendedName>
        <fullName evidence="10">Sphingomyelin synthase-like domain-containing protein</fullName>
    </recommendedName>
</protein>
<dbReference type="AlphaFoldDB" id="A0A8J4F7I2"/>
<dbReference type="GO" id="GO:0000139">
    <property type="term" value="C:Golgi membrane"/>
    <property type="evidence" value="ECO:0007669"/>
    <property type="project" value="TreeGrafter"/>
</dbReference>
<dbReference type="GO" id="GO:0047493">
    <property type="term" value="F:ceramide cholinephosphotransferase activity"/>
    <property type="evidence" value="ECO:0007669"/>
    <property type="project" value="TreeGrafter"/>
</dbReference>
<feature type="transmembrane region" description="Helical" evidence="9">
    <location>
        <begin position="114"/>
        <end position="135"/>
    </location>
</feature>
<gene>
    <name evidence="11" type="ORF">Vafri_17498</name>
</gene>
<dbReference type="GO" id="GO:0046513">
    <property type="term" value="P:ceramide biosynthetic process"/>
    <property type="evidence" value="ECO:0007669"/>
    <property type="project" value="TreeGrafter"/>
</dbReference>
<feature type="transmembrane region" description="Helical" evidence="9">
    <location>
        <begin position="147"/>
        <end position="170"/>
    </location>
</feature>
<evidence type="ECO:0000256" key="3">
    <source>
        <dbReference type="ARBA" id="ARBA00022679"/>
    </source>
</evidence>
<dbReference type="PANTHER" id="PTHR21290">
    <property type="entry name" value="SPHINGOMYELIN SYNTHETASE"/>
    <property type="match status" value="1"/>
</dbReference>
<keyword evidence="7" id="KW-0443">Lipid metabolism</keyword>
<dbReference type="GO" id="GO:0005886">
    <property type="term" value="C:plasma membrane"/>
    <property type="evidence" value="ECO:0007669"/>
    <property type="project" value="TreeGrafter"/>
</dbReference>
<keyword evidence="4 9" id="KW-0812">Transmembrane</keyword>
<dbReference type="PROSITE" id="PS00059">
    <property type="entry name" value="ADH_ZINC"/>
    <property type="match status" value="1"/>
</dbReference>
<evidence type="ECO:0000313" key="11">
    <source>
        <dbReference type="EMBL" id="GIL63458.1"/>
    </source>
</evidence>
<feature type="transmembrane region" description="Helical" evidence="9">
    <location>
        <begin position="86"/>
        <end position="108"/>
    </location>
</feature>
<evidence type="ECO:0000256" key="4">
    <source>
        <dbReference type="ARBA" id="ARBA00022692"/>
    </source>
</evidence>
<keyword evidence="8 9" id="KW-0472">Membrane</keyword>
<evidence type="ECO:0000256" key="6">
    <source>
        <dbReference type="ARBA" id="ARBA00022989"/>
    </source>
</evidence>
<dbReference type="PANTHER" id="PTHR21290:SF25">
    <property type="entry name" value="SPHINGOMYELIN SYNTHASE-RELATED PROTEIN 1"/>
    <property type="match status" value="1"/>
</dbReference>
<sequence>MESGRDAISTPTDLLAGHETRGVRRRVGAGVTSITTIGDPHEVAVFTGDAAEVSAAPGGGGGFIQELNSGSRHSARHRIATRCGRGLDVAATGVFLLQPTLVVLLSGMEILGGLLGGLTKAATVLGVMLLVYRILIFRRWRDEHAQVPRFIICFLVMVLELSIENCVVWLVSAWDQRKYDNIPGLQDNVAIGVNALSAISPMARWLVTRRAANILHFLGAQLALAFSVLWDQVPYSGFGIMARVVLTVAASRVLRMACFMATVLPNPRPGCYRRRFPPVPPGLWDTIKLGYTTIRGFGGCNDLIFSGHGAFWVLAPLAFRTYYPGHRLSTWVLWLALVHACVKDVVDEQHYSVDMLLAIVVTWAVWDWLAWVYPAGESVLLRRPVGSPPDRLNPGVVGLILVCLAIAGVIVIGGKA</sequence>
<dbReference type="GO" id="GO:0005789">
    <property type="term" value="C:endoplasmic reticulum membrane"/>
    <property type="evidence" value="ECO:0007669"/>
    <property type="project" value="TreeGrafter"/>
</dbReference>
<dbReference type="GO" id="GO:0008270">
    <property type="term" value="F:zinc ion binding"/>
    <property type="evidence" value="ECO:0007669"/>
    <property type="project" value="InterPro"/>
</dbReference>
<evidence type="ECO:0000256" key="5">
    <source>
        <dbReference type="ARBA" id="ARBA00022919"/>
    </source>
</evidence>
<evidence type="ECO:0000259" key="10">
    <source>
        <dbReference type="Pfam" id="PF14360"/>
    </source>
</evidence>
<keyword evidence="12" id="KW-1185">Reference proteome</keyword>
<feature type="transmembrane region" description="Helical" evidence="9">
    <location>
        <begin position="393"/>
        <end position="413"/>
    </location>
</feature>
<evidence type="ECO:0000256" key="9">
    <source>
        <dbReference type="SAM" id="Phobius"/>
    </source>
</evidence>
<feature type="transmembrane region" description="Helical" evidence="9">
    <location>
        <begin position="353"/>
        <end position="373"/>
    </location>
</feature>
<dbReference type="InterPro" id="IPR045221">
    <property type="entry name" value="Sphingomyelin_synth-like"/>
</dbReference>
<dbReference type="InterPro" id="IPR002328">
    <property type="entry name" value="ADH_Zn_CS"/>
</dbReference>